<dbReference type="EMBL" id="CP017480">
    <property type="protein sequence ID" value="APG03332.1"/>
    <property type="molecule type" value="Genomic_DNA"/>
</dbReference>
<feature type="compositionally biased region" description="Basic and acidic residues" evidence="1">
    <location>
        <begin position="444"/>
        <end position="457"/>
    </location>
</feature>
<proteinExistence type="predicted"/>
<name>A0A1L3EQP0_9GAMM</name>
<sequence length="457" mass="49862">MKRVSPMIRFLHWTEMPRSRKYIVALLLHAVLALSSTDIQSSTVQPFRPATPEARAAFAQHATKDGIHVSRRAPVELSAEVSSQRPHGALNDRIAPDLKSLSEAEIRLHVPVHFLAFYTVKTRILPNVCREEGVDLQAYSYAFQLKHAAMFDRADGLMRASNLSATQLIADVYERRTESEAKVRRRLLELASWLQKTTVADGCAYLAAHVVDGASMASFGEEFPEVAGALMSLPVVPETRAGSAPPAQQVTNGGIRREGNAVVTSSVAPASDVPVDTVTDRIAADLKSLSKADAKRYAASQFLAFYNIRIGIDADVCQEEGVDLAAYVRAFKLAYGVEFARADLLTTGTRFSNAQVLTDLDSERERGVAVSRRVFLTLAGRLGETTIAAGCQYLADHAADGLAIQSFSEQFPELYAIFMSDDGPNERPGSLPASNPYLGKPINRRREAHDESKGTSQ</sequence>
<gene>
    <name evidence="2" type="ORF">BJI69_05000</name>
</gene>
<dbReference type="AlphaFoldDB" id="A0A1L3EQP0"/>
<keyword evidence="3" id="KW-1185">Reference proteome</keyword>
<evidence type="ECO:0000256" key="1">
    <source>
        <dbReference type="SAM" id="MobiDB-lite"/>
    </source>
</evidence>
<dbReference type="OrthoDB" id="5958732at2"/>
<evidence type="ECO:0000313" key="2">
    <source>
        <dbReference type="EMBL" id="APG03332.1"/>
    </source>
</evidence>
<evidence type="ECO:0000313" key="3">
    <source>
        <dbReference type="Proteomes" id="UP000182987"/>
    </source>
</evidence>
<dbReference type="Proteomes" id="UP000182987">
    <property type="component" value="Chromosome"/>
</dbReference>
<dbReference type="RefSeq" id="WP_046966892.1">
    <property type="nucleotide sequence ID" value="NZ_CP017480.1"/>
</dbReference>
<dbReference type="STRING" id="1440763.BJI69_05000"/>
<feature type="region of interest" description="Disordered" evidence="1">
    <location>
        <begin position="425"/>
        <end position="457"/>
    </location>
</feature>
<reference evidence="3" key="1">
    <citation type="submission" date="2016-09" db="EMBL/GenBank/DDBJ databases">
        <authorList>
            <person name="Lysoe E."/>
        </authorList>
    </citation>
    <scope>NUCLEOTIDE SEQUENCE [LARGE SCALE GENOMIC DNA]</scope>
    <source>
        <strain evidence="3">LJ96T</strain>
    </source>
</reference>
<organism evidence="2 3">
    <name type="scientific">Luteibacter rhizovicinus DSM 16549</name>
    <dbReference type="NCBI Taxonomy" id="1440763"/>
    <lineage>
        <taxon>Bacteria</taxon>
        <taxon>Pseudomonadati</taxon>
        <taxon>Pseudomonadota</taxon>
        <taxon>Gammaproteobacteria</taxon>
        <taxon>Lysobacterales</taxon>
        <taxon>Rhodanobacteraceae</taxon>
        <taxon>Luteibacter</taxon>
    </lineage>
</organism>
<protein>
    <submittedName>
        <fullName evidence="2">Uncharacterized protein</fullName>
    </submittedName>
</protein>
<dbReference type="KEGG" id="lrz:BJI69_05000"/>
<accession>A0A1L3EQP0</accession>